<organism evidence="3 4">
    <name type="scientific">Exophiala sideris</name>
    <dbReference type="NCBI Taxonomy" id="1016849"/>
    <lineage>
        <taxon>Eukaryota</taxon>
        <taxon>Fungi</taxon>
        <taxon>Dikarya</taxon>
        <taxon>Ascomycota</taxon>
        <taxon>Pezizomycotina</taxon>
        <taxon>Eurotiomycetes</taxon>
        <taxon>Chaetothyriomycetidae</taxon>
        <taxon>Chaetothyriales</taxon>
        <taxon>Herpotrichiellaceae</taxon>
        <taxon>Exophiala</taxon>
    </lineage>
</organism>
<dbReference type="InterPro" id="IPR057678">
    <property type="entry name" value="DUF7918"/>
</dbReference>
<dbReference type="PANTHER" id="PTHR36223:SF1">
    <property type="entry name" value="TRANSCRIPTION ELONGATION FACTOR EAF N-TERMINAL DOMAIN-CONTAINING PROTEIN"/>
    <property type="match status" value="1"/>
</dbReference>
<dbReference type="PANTHER" id="PTHR36223">
    <property type="entry name" value="BETA-LACTAMASE-TYPE TRANSPEPTIDASE FOLD DOMAIN CONTAINING PROTEIN"/>
    <property type="match status" value="1"/>
</dbReference>
<proteinExistence type="predicted"/>
<dbReference type="Pfam" id="PF25534">
    <property type="entry name" value="DUF7918"/>
    <property type="match status" value="1"/>
</dbReference>
<sequence>MAILGLFEAQVIVNGMPAAEYDDDEEPLSTDPTLMTKYVEAVSGAYFEFNVRIGPAYQFTFEDALSASAYVDSNYEGGKLTKRHHFGHDGARVVLDGHVYIENGKGKQYKLKFADLETRDLDRGDEPSKFKEKYSELGTLRVEIWRVKITGEGTPSRYKGKEIGSVPEKALKGRPLDVVTSHVPVDVPLRNHVATTQMGYKPDATFIFKYRTRRALQSLMIIERSPTPLPLEERPVEELTREEMAELLRRQREQLEIKQEHANLKRERAGTITDPRPLKSSKGENGEVIYHLDSDSEDDAEEKVEPEVEVLDDDEDDGTTDPEIEVVDL</sequence>
<feature type="domain" description="DUF7918" evidence="2">
    <location>
        <begin position="8"/>
        <end position="225"/>
    </location>
</feature>
<evidence type="ECO:0000259" key="2">
    <source>
        <dbReference type="Pfam" id="PF25534"/>
    </source>
</evidence>
<feature type="compositionally biased region" description="Acidic residues" evidence="1">
    <location>
        <begin position="295"/>
        <end position="329"/>
    </location>
</feature>
<dbReference type="Proteomes" id="UP001345691">
    <property type="component" value="Unassembled WGS sequence"/>
</dbReference>
<keyword evidence="4" id="KW-1185">Reference proteome</keyword>
<reference evidence="3 4" key="1">
    <citation type="submission" date="2023-08" db="EMBL/GenBank/DDBJ databases">
        <title>Black Yeasts Isolated from many extreme environments.</title>
        <authorList>
            <person name="Coleine C."/>
            <person name="Stajich J.E."/>
            <person name="Selbmann L."/>
        </authorList>
    </citation>
    <scope>NUCLEOTIDE SEQUENCE [LARGE SCALE GENOMIC DNA]</scope>
    <source>
        <strain evidence="3 4">CCFEE 6328</strain>
    </source>
</reference>
<gene>
    <name evidence="3" type="ORF">LTR69_010891</name>
</gene>
<name>A0ABR0IW99_9EURO</name>
<comment type="caution">
    <text evidence="3">The sequence shown here is derived from an EMBL/GenBank/DDBJ whole genome shotgun (WGS) entry which is preliminary data.</text>
</comment>
<protein>
    <recommendedName>
        <fullName evidence="2">DUF7918 domain-containing protein</fullName>
    </recommendedName>
</protein>
<feature type="compositionally biased region" description="Basic and acidic residues" evidence="1">
    <location>
        <begin position="281"/>
        <end position="294"/>
    </location>
</feature>
<evidence type="ECO:0000313" key="4">
    <source>
        <dbReference type="Proteomes" id="UP001345691"/>
    </source>
</evidence>
<feature type="region of interest" description="Disordered" evidence="1">
    <location>
        <begin position="260"/>
        <end position="329"/>
    </location>
</feature>
<feature type="compositionally biased region" description="Basic and acidic residues" evidence="1">
    <location>
        <begin position="260"/>
        <end position="269"/>
    </location>
</feature>
<accession>A0ABR0IW99</accession>
<evidence type="ECO:0000256" key="1">
    <source>
        <dbReference type="SAM" id="MobiDB-lite"/>
    </source>
</evidence>
<dbReference type="EMBL" id="JAVRRF010000042">
    <property type="protein sequence ID" value="KAK5049707.1"/>
    <property type="molecule type" value="Genomic_DNA"/>
</dbReference>
<evidence type="ECO:0000313" key="3">
    <source>
        <dbReference type="EMBL" id="KAK5049707.1"/>
    </source>
</evidence>